<feature type="compositionally biased region" description="Basic and acidic residues" evidence="1">
    <location>
        <begin position="61"/>
        <end position="85"/>
    </location>
</feature>
<evidence type="ECO:0000256" key="1">
    <source>
        <dbReference type="SAM" id="MobiDB-lite"/>
    </source>
</evidence>
<reference evidence="2" key="1">
    <citation type="submission" date="2023-03" db="EMBL/GenBank/DDBJ databases">
        <title>Mating type loci evolution in Malassezia.</title>
        <authorList>
            <person name="Coelho M.A."/>
        </authorList>
    </citation>
    <scope>NUCLEOTIDE SEQUENCE</scope>
    <source>
        <strain evidence="2">CBS 7876</strain>
    </source>
</reference>
<protein>
    <submittedName>
        <fullName evidence="2">Uncharacterized protein</fullName>
    </submittedName>
</protein>
<feature type="compositionally biased region" description="Low complexity" evidence="1">
    <location>
        <begin position="101"/>
        <end position="118"/>
    </location>
</feature>
<evidence type="ECO:0000313" key="2">
    <source>
        <dbReference type="EMBL" id="WFD01364.1"/>
    </source>
</evidence>
<dbReference type="AlphaFoldDB" id="A0AAF0DYK6"/>
<proteinExistence type="predicted"/>
<sequence length="169" mass="18428">MGSSSKNGDSTSPKLASKLADQYPKLNLAHDNDKAETLSNALVSTVTSALAVPGSEISRALQDKKKARKAEAKEEKKSKKAKVCEEQEMQVESVETQGDAETQPETSVVETVEPEQVTVSEVVQTPGSKSVKKTKMPGERFQRVKSDQAVFLDDRLRDMSYAAKVRSPD</sequence>
<name>A0AAF0DYK6_9BASI</name>
<dbReference type="Proteomes" id="UP001214603">
    <property type="component" value="Chromosome 1"/>
</dbReference>
<accession>A0AAF0DYK6</accession>
<feature type="region of interest" description="Disordered" evidence="1">
    <location>
        <begin position="54"/>
        <end position="118"/>
    </location>
</feature>
<evidence type="ECO:0000313" key="3">
    <source>
        <dbReference type="Proteomes" id="UP001214603"/>
    </source>
</evidence>
<gene>
    <name evidence="2" type="ORF">MOBT1_000026</name>
</gene>
<dbReference type="EMBL" id="CP119934">
    <property type="protein sequence ID" value="WFD01364.1"/>
    <property type="molecule type" value="Genomic_DNA"/>
</dbReference>
<keyword evidence="3" id="KW-1185">Reference proteome</keyword>
<organism evidence="2 3">
    <name type="scientific">Malassezia obtusa</name>
    <dbReference type="NCBI Taxonomy" id="76774"/>
    <lineage>
        <taxon>Eukaryota</taxon>
        <taxon>Fungi</taxon>
        <taxon>Dikarya</taxon>
        <taxon>Basidiomycota</taxon>
        <taxon>Ustilaginomycotina</taxon>
        <taxon>Malasseziomycetes</taxon>
        <taxon>Malasseziales</taxon>
        <taxon>Malasseziaceae</taxon>
        <taxon>Malassezia</taxon>
    </lineage>
</organism>